<evidence type="ECO:0000313" key="4">
    <source>
        <dbReference type="EMBL" id="RVW65489.1"/>
    </source>
</evidence>
<feature type="transmembrane region" description="Helical" evidence="2">
    <location>
        <begin position="35"/>
        <end position="51"/>
    </location>
</feature>
<evidence type="ECO:0000313" key="3">
    <source>
        <dbReference type="EMBL" id="RVW17856.1"/>
    </source>
</evidence>
<dbReference type="Proteomes" id="UP000288805">
    <property type="component" value="Unassembled WGS sequence"/>
</dbReference>
<evidence type="ECO:0000256" key="2">
    <source>
        <dbReference type="SAM" id="Phobius"/>
    </source>
</evidence>
<keyword evidence="2" id="KW-0472">Membrane</keyword>
<protein>
    <submittedName>
        <fullName evidence="4">Uncharacterized protein</fullName>
    </submittedName>
</protein>
<sequence length="197" mass="22517">MAKVSYTSTIGSLMYAMASNIKKHRIGYLDLRRNTIGYVFTLGIIVISWISQLQEIVVLSTTEAREDITEIYFIGVKCDFLSFTKLFRHHNCRRSLLPLNLRRHPTVVLGFRTCSCRRTTEIVQRRSTHSWNPRRHRRPHAPPHAAQRLCDVDHTLSRARAWFADVIIFATSALAASASTDLLTSSPRHPMASVVDR</sequence>
<accession>A0A438FZV0</accession>
<evidence type="ECO:0000313" key="5">
    <source>
        <dbReference type="Proteomes" id="UP000288805"/>
    </source>
</evidence>
<dbReference type="EMBL" id="QGNW01002573">
    <property type="protein sequence ID" value="RVW17856.1"/>
    <property type="molecule type" value="Genomic_DNA"/>
</dbReference>
<feature type="compositionally biased region" description="Basic residues" evidence="1">
    <location>
        <begin position="127"/>
        <end position="141"/>
    </location>
</feature>
<evidence type="ECO:0000256" key="1">
    <source>
        <dbReference type="SAM" id="MobiDB-lite"/>
    </source>
</evidence>
<name>A0A438FZV0_VITVI</name>
<keyword evidence="2" id="KW-1133">Transmembrane helix</keyword>
<feature type="region of interest" description="Disordered" evidence="1">
    <location>
        <begin position="127"/>
        <end position="146"/>
    </location>
</feature>
<comment type="caution">
    <text evidence="4">The sequence shown here is derived from an EMBL/GenBank/DDBJ whole genome shotgun (WGS) entry which is preliminary data.</text>
</comment>
<reference evidence="4 5" key="1">
    <citation type="journal article" date="2018" name="PLoS Genet.">
        <title>Population sequencing reveals clonal diversity and ancestral inbreeding in the grapevine cultivar Chardonnay.</title>
        <authorList>
            <person name="Roach M.J."/>
            <person name="Johnson D.L."/>
            <person name="Bohlmann J."/>
            <person name="van Vuuren H.J."/>
            <person name="Jones S.J."/>
            <person name="Pretorius I.S."/>
            <person name="Schmidt S.A."/>
            <person name="Borneman A.R."/>
        </authorList>
    </citation>
    <scope>NUCLEOTIDE SEQUENCE [LARGE SCALE GENOMIC DNA]</scope>
    <source>
        <strain evidence="5">cv. Chardonnay</strain>
        <strain evidence="4">I10V1</strain>
        <tissue evidence="4">Leaf</tissue>
    </source>
</reference>
<dbReference type="AlphaFoldDB" id="A0A438FZV0"/>
<proteinExistence type="predicted"/>
<gene>
    <name evidence="4" type="ORF">CK203_022227</name>
    <name evidence="3" type="ORF">CK203_078647</name>
</gene>
<dbReference type="EMBL" id="QGNW01000688">
    <property type="protein sequence ID" value="RVW65489.1"/>
    <property type="molecule type" value="Genomic_DNA"/>
</dbReference>
<keyword evidence="2" id="KW-0812">Transmembrane</keyword>
<organism evidence="4 5">
    <name type="scientific">Vitis vinifera</name>
    <name type="common">Grape</name>
    <dbReference type="NCBI Taxonomy" id="29760"/>
    <lineage>
        <taxon>Eukaryota</taxon>
        <taxon>Viridiplantae</taxon>
        <taxon>Streptophyta</taxon>
        <taxon>Embryophyta</taxon>
        <taxon>Tracheophyta</taxon>
        <taxon>Spermatophyta</taxon>
        <taxon>Magnoliopsida</taxon>
        <taxon>eudicotyledons</taxon>
        <taxon>Gunneridae</taxon>
        <taxon>Pentapetalae</taxon>
        <taxon>rosids</taxon>
        <taxon>Vitales</taxon>
        <taxon>Vitaceae</taxon>
        <taxon>Viteae</taxon>
        <taxon>Vitis</taxon>
    </lineage>
</organism>